<dbReference type="EMBL" id="MT141540">
    <property type="protein sequence ID" value="QJA65524.1"/>
    <property type="molecule type" value="Genomic_DNA"/>
</dbReference>
<dbReference type="EMBL" id="MT142524">
    <property type="protein sequence ID" value="QJA84140.1"/>
    <property type="molecule type" value="Genomic_DNA"/>
</dbReference>
<dbReference type="AlphaFoldDB" id="A0A6M3J761"/>
<evidence type="ECO:0000313" key="2">
    <source>
        <dbReference type="EMBL" id="QJA84140.1"/>
    </source>
</evidence>
<gene>
    <name evidence="2" type="ORF">MM415A00224_0039</name>
    <name evidence="1" type="ORF">MM415B00387_0017</name>
</gene>
<evidence type="ECO:0000313" key="1">
    <source>
        <dbReference type="EMBL" id="QJA65524.1"/>
    </source>
</evidence>
<organism evidence="1">
    <name type="scientific">viral metagenome</name>
    <dbReference type="NCBI Taxonomy" id="1070528"/>
    <lineage>
        <taxon>unclassified sequences</taxon>
        <taxon>metagenomes</taxon>
        <taxon>organismal metagenomes</taxon>
    </lineage>
</organism>
<protein>
    <submittedName>
        <fullName evidence="1">Uncharacterized protein</fullName>
    </submittedName>
</protein>
<reference evidence="1" key="1">
    <citation type="submission" date="2020-03" db="EMBL/GenBank/DDBJ databases">
        <title>The deep terrestrial virosphere.</title>
        <authorList>
            <person name="Holmfeldt K."/>
            <person name="Nilsson E."/>
            <person name="Simone D."/>
            <person name="Lopez-Fernandez M."/>
            <person name="Wu X."/>
            <person name="de Brujin I."/>
            <person name="Lundin D."/>
            <person name="Andersson A."/>
            <person name="Bertilsson S."/>
            <person name="Dopson M."/>
        </authorList>
    </citation>
    <scope>NUCLEOTIDE SEQUENCE</scope>
    <source>
        <strain evidence="2">MM415A00224</strain>
        <strain evidence="1">MM415B00387</strain>
    </source>
</reference>
<accession>A0A6M3J761</accession>
<sequence length="153" mass="17226">MHTLLSAIKTQLQSDLTYVRDRDIYITPSLDWIEPGAMFPNVGIKDGRIVRVELAGGYIRETLYVGLAVYVDLQKDEASVMGDASTGKKGVLQIAADIHESLDENTLDISGMQKAVAISPEPESELVTDEKGVMQRKIIYYMYEQERLRWSQN</sequence>
<name>A0A6M3J761_9ZZZZ</name>
<proteinExistence type="predicted"/>